<evidence type="ECO:0000313" key="1">
    <source>
        <dbReference type="EMBL" id="CAJ1929622.1"/>
    </source>
</evidence>
<dbReference type="AlphaFoldDB" id="A0AAD2CDK3"/>
<dbReference type="EMBL" id="CAKOGP040000091">
    <property type="protein sequence ID" value="CAJ1929622.1"/>
    <property type="molecule type" value="Genomic_DNA"/>
</dbReference>
<reference evidence="1" key="1">
    <citation type="submission" date="2023-08" db="EMBL/GenBank/DDBJ databases">
        <authorList>
            <person name="Audoor S."/>
            <person name="Bilcke G."/>
        </authorList>
    </citation>
    <scope>NUCLEOTIDE SEQUENCE</scope>
</reference>
<protein>
    <submittedName>
        <fullName evidence="1">Uncharacterized protein</fullName>
    </submittedName>
</protein>
<proteinExistence type="predicted"/>
<organism evidence="1 2">
    <name type="scientific">Cylindrotheca closterium</name>
    <dbReference type="NCBI Taxonomy" id="2856"/>
    <lineage>
        <taxon>Eukaryota</taxon>
        <taxon>Sar</taxon>
        <taxon>Stramenopiles</taxon>
        <taxon>Ochrophyta</taxon>
        <taxon>Bacillariophyta</taxon>
        <taxon>Bacillariophyceae</taxon>
        <taxon>Bacillariophycidae</taxon>
        <taxon>Bacillariales</taxon>
        <taxon>Bacillariaceae</taxon>
        <taxon>Cylindrotheca</taxon>
    </lineage>
</organism>
<keyword evidence="2" id="KW-1185">Reference proteome</keyword>
<sequence length="605" mass="66661">MFDKLMKSKHQVRAGFGNSDRVFTPPTLIPFQGCGQGNGAGPPIWVAISSILSGMIICKGFGFDFLMSISWAPLLADCFCFVDDTDVCQAALSPDQSRESVVPEVAKALTWWSNGVRLTGGAIRPDKSFWYLIGFKWNAQQGVWKFRRKGDFKPPLLPAGMSEIAVELDDFDGTPVHLQWLEPHKLAKTLGILMSLCLYRKVQLVVMKGKAKAWADQIQPSFPHQYNVLPLFCTTIQKTLEYPMALTSFSQQKWDQIQSPVLRAALPKAGICRNFPRAMVYAPIALQGVGVPHPYGLQVIKHVDMLLCHPANKTKMGAFLEAVLQAHQLETGTFYGLFQQVYATTSILASDMWAKRTWSELNSLSIHLEFDPPSLQSLHQGDQLLVDLFINSLVDQLTLKWLNWCRIFLHAVTVSDIVNAEGTAITLQAWKEIRVDSCSEIRVDSFLRCPGSGNTPPLPIPCSTVRVNYGSHPSLSPPPAVTPPSTCLAESTLTSHLYHLAKSDSHGWVPEVITIEGSEDRLVQARLVDTLRALSDGSYKAKVGIACAQILTEDRSSSGSPANPWEIGGSEFNAQQIDWPYGFSPGVELDVSGRPPETLCPPTVG</sequence>
<dbReference type="Proteomes" id="UP001295423">
    <property type="component" value="Unassembled WGS sequence"/>
</dbReference>
<name>A0AAD2CDK3_9STRA</name>
<comment type="caution">
    <text evidence="1">The sequence shown here is derived from an EMBL/GenBank/DDBJ whole genome shotgun (WGS) entry which is preliminary data.</text>
</comment>
<accession>A0AAD2CDK3</accession>
<evidence type="ECO:0000313" key="2">
    <source>
        <dbReference type="Proteomes" id="UP001295423"/>
    </source>
</evidence>
<gene>
    <name evidence="1" type="ORF">CYCCA115_LOCUS1724</name>
</gene>